<dbReference type="InParanoid" id="D3AWH5"/>
<sequence length="1146" mass="129413">MSVELRPIGLKIESNESFLSLDDNLGVVILANSSGFGYVPLSNSKERGYYCSDKPIKDAKFSPNGLYAATQFNDTDIEILNIHDGKRIIQNTRYKSTRGTVILSFYFISTKVDTLLIITNTSLELYQITSNQTEIQCKLVKDTKTKIHSFVFSPKTSTILTYGGTGNTIQPYRFTQSYIEKLARFTVDSSVPLDLSNLYMTILYGRNYCIFSDQNQMSFYELNNETVYRVQMIKFLMTGTNQIHIVDNIVIVHYNEHKVSMVYDLRMLKSPSNFPISAIPMTLFNSSSSSVTDLVNFHQQQQQSGQLTPRQNSQQQQQQHQLYLSSWRYVFPNYIFDSLSGHWYEVTLNFEKVSNFFQVDTDKIIPFLQLRSSPNAKIALLQHIKTIIEYKSEPLEVLGKIFDSLNHDLFTMTSRNNTQLIQQHLNMAAKKQSPAKPSSADDEDLIGDLNTRQQGLSTSTSNSNSNSPTLPPVVSSGSLNSSTSSATRFVPPPSNTQRTMTNGVSLSSSRGASTASSLKQSGSGLDLSSLDISSSQSTGGINGITHQVVSMRTRGPANILVNSDDLFEHVFNPIYDNLTQQIQTIKSSTTMSQADKESNLQRIEVDSRFLIAILTEYIRSLNYQYCGKSDKLFSLLLSLFIDNQMFSQLHRFLQYNVIEDSENIAYKLLSISETYPPALQLSLDMFKRLKMPNVIISTLLEKKQVLLALRFMRSTKTKYNVDEFLKHASLQGDDTLFFTVNKYRYKFKSKLFVQPKYYTFYFEFNFDNKPSNLFRFSHFNRNKKLLKISNNFSTTIETVSFEVPFISVEDSVLEISNTNISSKLNLFNSNISLSNNVNSESFILTLNQSRLNILDNNIIINNGQIDLYSSKINFNGKMNSVNNSSFLSINGDLAFRNTKIVFHDISYIEGNGSLTCGNNIEAKDYLYFGSFGETSKLLVDCDISSTKGLIFNIFVDSKTNFTQFSTKNVKFFSTSEVNLFINNNFSENITLFYFDDQSQFNLSKITIIEYNNIKYESGFSKSSTKLSLYFVEKTNSSTTGSDTSTTSVGTTGASSTTGMENITATNTPIIIYDLETKRPARPYLAMGIIFGSIGLILVMLGVGIYFIKYKGIFAYSDHAEAVNRTTSTDSFATLNSQGYKIKQFDI</sequence>
<keyword evidence="2" id="KW-0472">Membrane</keyword>
<keyword evidence="2" id="KW-1133">Transmembrane helix</keyword>
<dbReference type="OMA" id="INSHDMY"/>
<dbReference type="GO" id="GO:0031902">
    <property type="term" value="C:late endosome membrane"/>
    <property type="evidence" value="ECO:0007669"/>
    <property type="project" value="TreeGrafter"/>
</dbReference>
<evidence type="ECO:0000256" key="2">
    <source>
        <dbReference type="SAM" id="Phobius"/>
    </source>
</evidence>
<feature type="compositionally biased region" description="Polar residues" evidence="1">
    <location>
        <begin position="495"/>
        <end position="504"/>
    </location>
</feature>
<dbReference type="PANTHER" id="PTHR12897">
    <property type="entry name" value="COLON CANCER-ASSOCIATED PROTEIN MIC1"/>
    <property type="match status" value="1"/>
</dbReference>
<feature type="compositionally biased region" description="Low complexity" evidence="1">
    <location>
        <begin position="505"/>
        <end position="526"/>
    </location>
</feature>
<dbReference type="RefSeq" id="XP_020438753.1">
    <property type="nucleotide sequence ID" value="XM_020571479.1"/>
</dbReference>
<dbReference type="InterPro" id="IPR040371">
    <property type="entry name" value="RMC1"/>
</dbReference>
<dbReference type="Pfam" id="PF07035">
    <property type="entry name" value="RMC1_C"/>
    <property type="match status" value="1"/>
</dbReference>
<feature type="region of interest" description="Disordered" evidence="1">
    <location>
        <begin position="1035"/>
        <end position="1054"/>
    </location>
</feature>
<dbReference type="EMBL" id="ADBJ01000002">
    <property type="protein sequence ID" value="EFA86648.1"/>
    <property type="molecule type" value="Genomic_DNA"/>
</dbReference>
<dbReference type="InterPro" id="IPR015943">
    <property type="entry name" value="WD40/YVTN_repeat-like_dom_sf"/>
</dbReference>
<dbReference type="SUPFAM" id="SSF50978">
    <property type="entry name" value="WD40 repeat-like"/>
    <property type="match status" value="1"/>
</dbReference>
<evidence type="ECO:0000313" key="6">
    <source>
        <dbReference type="Proteomes" id="UP000001396"/>
    </source>
</evidence>
<feature type="transmembrane region" description="Helical" evidence="2">
    <location>
        <begin position="1083"/>
        <end position="1107"/>
    </location>
</feature>
<dbReference type="Proteomes" id="UP000001396">
    <property type="component" value="Unassembled WGS sequence"/>
</dbReference>
<feature type="domain" description="Mic1" evidence="3">
    <location>
        <begin position="604"/>
        <end position="750"/>
    </location>
</feature>
<comment type="caution">
    <text evidence="5">The sequence shown here is derived from an EMBL/GenBank/DDBJ whole genome shotgun (WGS) entry which is preliminary data.</text>
</comment>
<feature type="region of interest" description="Disordered" evidence="1">
    <location>
        <begin position="453"/>
        <end position="526"/>
    </location>
</feature>
<reference evidence="5 6" key="1">
    <citation type="journal article" date="2011" name="Genome Res.">
        <title>Phylogeny-wide analysis of social amoeba genomes highlights ancient origins for complex intercellular communication.</title>
        <authorList>
            <person name="Heidel A.J."/>
            <person name="Lawal H.M."/>
            <person name="Felder M."/>
            <person name="Schilde C."/>
            <person name="Helps N.R."/>
            <person name="Tunggal B."/>
            <person name="Rivero F."/>
            <person name="John U."/>
            <person name="Schleicher M."/>
            <person name="Eichinger L."/>
            <person name="Platzer M."/>
            <person name="Noegel A.A."/>
            <person name="Schaap P."/>
            <person name="Gloeckner G."/>
        </authorList>
    </citation>
    <scope>NUCLEOTIDE SEQUENCE [LARGE SCALE GENOMIC DNA]</scope>
    <source>
        <strain evidence="6">ATCC 26659 / Pp 5 / PN500</strain>
    </source>
</reference>
<name>D3AWH5_HETP5</name>
<keyword evidence="6" id="KW-1185">Reference proteome</keyword>
<dbReference type="GO" id="GO:0010506">
    <property type="term" value="P:regulation of autophagy"/>
    <property type="evidence" value="ECO:0007669"/>
    <property type="project" value="InterPro"/>
</dbReference>
<dbReference type="AlphaFoldDB" id="D3AWH5"/>
<dbReference type="InterPro" id="IPR036322">
    <property type="entry name" value="WD40_repeat_dom_sf"/>
</dbReference>
<gene>
    <name evidence="5" type="ORF">PPL_00449</name>
</gene>
<dbReference type="Pfam" id="PF21029">
    <property type="entry name" value="RMC1_N"/>
    <property type="match status" value="1"/>
</dbReference>
<proteinExistence type="predicted"/>
<evidence type="ECO:0000259" key="4">
    <source>
        <dbReference type="Pfam" id="PF21029"/>
    </source>
</evidence>
<keyword evidence="2" id="KW-0812">Transmembrane</keyword>
<dbReference type="PANTHER" id="PTHR12897:SF4">
    <property type="entry name" value="REGULATOR OF MON1-CCZ1 COMPLEX"/>
    <property type="match status" value="1"/>
</dbReference>
<dbReference type="InterPro" id="IPR009755">
    <property type="entry name" value="RMC1_C"/>
</dbReference>
<dbReference type="Gene3D" id="2.130.10.10">
    <property type="entry name" value="YVTN repeat-like/Quinoprotein amine dehydrogenase"/>
    <property type="match status" value="1"/>
</dbReference>
<dbReference type="GO" id="GO:0035658">
    <property type="term" value="C:Mon1-Ccz1 complex"/>
    <property type="evidence" value="ECO:0007669"/>
    <property type="project" value="InterPro"/>
</dbReference>
<feature type="compositionally biased region" description="Low complexity" evidence="1">
    <location>
        <begin position="456"/>
        <end position="485"/>
    </location>
</feature>
<accession>D3AWH5</accession>
<evidence type="ECO:0000313" key="5">
    <source>
        <dbReference type="EMBL" id="EFA86648.1"/>
    </source>
</evidence>
<evidence type="ECO:0000259" key="3">
    <source>
        <dbReference type="Pfam" id="PF07035"/>
    </source>
</evidence>
<dbReference type="GeneID" id="31355983"/>
<dbReference type="InterPro" id="IPR049040">
    <property type="entry name" value="RMC1_N"/>
</dbReference>
<evidence type="ECO:0000256" key="1">
    <source>
        <dbReference type="SAM" id="MobiDB-lite"/>
    </source>
</evidence>
<organism evidence="5 6">
    <name type="scientific">Heterostelium pallidum (strain ATCC 26659 / Pp 5 / PN500)</name>
    <name type="common">Cellular slime mold</name>
    <name type="synonym">Polysphondylium pallidum</name>
    <dbReference type="NCBI Taxonomy" id="670386"/>
    <lineage>
        <taxon>Eukaryota</taxon>
        <taxon>Amoebozoa</taxon>
        <taxon>Evosea</taxon>
        <taxon>Eumycetozoa</taxon>
        <taxon>Dictyostelia</taxon>
        <taxon>Acytosteliales</taxon>
        <taxon>Acytosteliaceae</taxon>
        <taxon>Heterostelium</taxon>
    </lineage>
</organism>
<dbReference type="FunCoup" id="D3AWH5">
    <property type="interactions" value="33"/>
</dbReference>
<feature type="domain" description="Regulator of MON1-CCZ1 complex N-terminal" evidence="4">
    <location>
        <begin position="53"/>
        <end position="132"/>
    </location>
</feature>
<dbReference type="GO" id="GO:0005765">
    <property type="term" value="C:lysosomal membrane"/>
    <property type="evidence" value="ECO:0007669"/>
    <property type="project" value="TreeGrafter"/>
</dbReference>
<protein>
    <submittedName>
        <fullName evidence="5">Colon cancer-associated Mic1-like domain-containing protein</fullName>
    </submittedName>
</protein>